<feature type="region of interest" description="Disordered" evidence="1">
    <location>
        <begin position="115"/>
        <end position="151"/>
    </location>
</feature>
<name>A0A0H2R8U8_9AGAM</name>
<dbReference type="AlphaFoldDB" id="A0A0H2R8U8"/>
<proteinExistence type="predicted"/>
<protein>
    <submittedName>
        <fullName evidence="2">Uncharacterized protein</fullName>
    </submittedName>
</protein>
<organism evidence="2 3">
    <name type="scientific">Schizopora paradoxa</name>
    <dbReference type="NCBI Taxonomy" id="27342"/>
    <lineage>
        <taxon>Eukaryota</taxon>
        <taxon>Fungi</taxon>
        <taxon>Dikarya</taxon>
        <taxon>Basidiomycota</taxon>
        <taxon>Agaricomycotina</taxon>
        <taxon>Agaricomycetes</taxon>
        <taxon>Hymenochaetales</taxon>
        <taxon>Schizoporaceae</taxon>
        <taxon>Schizopora</taxon>
    </lineage>
</organism>
<keyword evidence="3" id="KW-1185">Reference proteome</keyword>
<evidence type="ECO:0000313" key="2">
    <source>
        <dbReference type="EMBL" id="KLO08274.1"/>
    </source>
</evidence>
<evidence type="ECO:0000256" key="1">
    <source>
        <dbReference type="SAM" id="MobiDB-lite"/>
    </source>
</evidence>
<dbReference type="EMBL" id="KQ086098">
    <property type="protein sequence ID" value="KLO08274.1"/>
    <property type="molecule type" value="Genomic_DNA"/>
</dbReference>
<sequence>MQVPRCAKVRTAVVSDTVDRLEKRTVPESTLPPNDPTSYNGTHARRRFVPLGFDLLPPPTPWILVSAAAREEQRKRKHTLTRRKNIFDRNPQTSIWALSRGSKVVAARKIEIRERSRGQAGGKRTDGAFSCHRESHYAEGEEYSSGVARDR</sequence>
<feature type="compositionally biased region" description="Polar residues" evidence="1">
    <location>
        <begin position="27"/>
        <end position="41"/>
    </location>
</feature>
<evidence type="ECO:0000313" key="3">
    <source>
        <dbReference type="Proteomes" id="UP000053477"/>
    </source>
</evidence>
<feature type="compositionally biased region" description="Basic and acidic residues" evidence="1">
    <location>
        <begin position="115"/>
        <end position="139"/>
    </location>
</feature>
<gene>
    <name evidence="2" type="ORF">SCHPADRAFT_614537</name>
</gene>
<reference evidence="2 3" key="1">
    <citation type="submission" date="2015-04" db="EMBL/GenBank/DDBJ databases">
        <title>Complete genome sequence of Schizopora paradoxa KUC8140, a cosmopolitan wood degrader in East Asia.</title>
        <authorList>
            <consortium name="DOE Joint Genome Institute"/>
            <person name="Min B."/>
            <person name="Park H."/>
            <person name="Jang Y."/>
            <person name="Kim J.-J."/>
            <person name="Kim K.H."/>
            <person name="Pangilinan J."/>
            <person name="Lipzen A."/>
            <person name="Riley R."/>
            <person name="Grigoriev I.V."/>
            <person name="Spatafora J.W."/>
            <person name="Choi I.-G."/>
        </authorList>
    </citation>
    <scope>NUCLEOTIDE SEQUENCE [LARGE SCALE GENOMIC DNA]</scope>
    <source>
        <strain evidence="2 3">KUC8140</strain>
    </source>
</reference>
<dbReference type="InParanoid" id="A0A0H2R8U8"/>
<accession>A0A0H2R8U8</accession>
<dbReference type="Proteomes" id="UP000053477">
    <property type="component" value="Unassembled WGS sequence"/>
</dbReference>
<feature type="region of interest" description="Disordered" evidence="1">
    <location>
        <begin position="20"/>
        <end position="41"/>
    </location>
</feature>